<evidence type="ECO:0000313" key="1">
    <source>
        <dbReference type="EMBL" id="CAH0478640.1"/>
    </source>
</evidence>
<comment type="caution">
    <text evidence="1">The sequence shown here is derived from an EMBL/GenBank/DDBJ whole genome shotgun (WGS) entry which is preliminary data.</text>
</comment>
<dbReference type="Proteomes" id="UP001160483">
    <property type="component" value="Unassembled WGS sequence"/>
</dbReference>
<reference evidence="1" key="1">
    <citation type="submission" date="2021-11" db="EMBL/GenBank/DDBJ databases">
        <authorList>
            <person name="Islam A."/>
            <person name="Islam S."/>
            <person name="Flora M.S."/>
            <person name="Rahman M."/>
            <person name="Ziaur R.M."/>
            <person name="Epstein J.H."/>
            <person name="Hassan M."/>
            <person name="Klassen M."/>
            <person name="Woodard K."/>
            <person name="Webb A."/>
            <person name="Webby R.J."/>
            <person name="El Zowalaty M.E."/>
        </authorList>
    </citation>
    <scope>NUCLEOTIDE SEQUENCE</scope>
    <source>
        <strain evidence="1">Pbs3</strain>
    </source>
</reference>
<sequence length="181" mass="20029">MHRNALGYDASRPARGRVRVAQPESSLFKPFEPQRNGRHQQAWNQVPLDAPSPAHEYEHVPAPPVGDVRLFVISDGKKSTVLFTNVYFGASTLVRNIVSYGKIDARRYAISQLNGKCVVARRIDALAVFDVVIRNSVLVVRTVGMLAKTKELVDVIMAALHEELAADTSLVMHQGSLLHVH</sequence>
<accession>A0AAU9KZ88</accession>
<proteinExistence type="predicted"/>
<organism evidence="1 2">
    <name type="scientific">Peronospora belbahrii</name>
    <dbReference type="NCBI Taxonomy" id="622444"/>
    <lineage>
        <taxon>Eukaryota</taxon>
        <taxon>Sar</taxon>
        <taxon>Stramenopiles</taxon>
        <taxon>Oomycota</taxon>
        <taxon>Peronosporomycetes</taxon>
        <taxon>Peronosporales</taxon>
        <taxon>Peronosporaceae</taxon>
        <taxon>Peronospora</taxon>
    </lineage>
</organism>
<dbReference type="AlphaFoldDB" id="A0AAU9KZ88"/>
<gene>
    <name evidence="1" type="ORF">PBS003_LOCUS5330</name>
</gene>
<evidence type="ECO:0000313" key="2">
    <source>
        <dbReference type="Proteomes" id="UP001160483"/>
    </source>
</evidence>
<protein>
    <submittedName>
        <fullName evidence="1">Uncharacterized protein</fullName>
    </submittedName>
</protein>
<name>A0AAU9KZ88_9STRA</name>
<dbReference type="EMBL" id="CAKKTJ010000264">
    <property type="protein sequence ID" value="CAH0478640.1"/>
    <property type="molecule type" value="Genomic_DNA"/>
</dbReference>